<sequence length="340" mass="36112">MGVEDDQQAARDDRQRGPYCQVAIRTLRARTSGAAFISSSEATTDQGEGGDLLFVERELLVRSYNSVSLSDDGTYSLTLSDCYGFMPITTSSPARRVSSASWRSRNHDGADAGRRERQTAEIVRILFLPLPSSMEFVVNSGQATSSGTVIGNFHLLPVAHVPQLQHAPVFNAETTTTSPDIRTVGHAAYTPGVPVLHEPSRAYFSSTTAAAADSLCERGEMGCIGEGPGVDEGTALSSVGGGFAGGVAVGVVFSLLLVLIIFRGGRGKDFMENFWTLLKGDGDAGMRKSGWRGFIVSVGGEKKERGRLADLIRYPVRRLVGAAAEVAMIPQAASPSHGRA</sequence>
<proteinExistence type="predicted"/>
<evidence type="ECO:0000313" key="2">
    <source>
        <dbReference type="EMBL" id="CBJ28752.1"/>
    </source>
</evidence>
<keyword evidence="1" id="KW-0472">Membrane</keyword>
<keyword evidence="1" id="KW-0812">Transmembrane</keyword>
<evidence type="ECO:0000313" key="3">
    <source>
        <dbReference type="Proteomes" id="UP000002630"/>
    </source>
</evidence>
<feature type="transmembrane region" description="Helical" evidence="1">
    <location>
        <begin position="243"/>
        <end position="262"/>
    </location>
</feature>
<dbReference type="OrthoDB" id="10404203at2759"/>
<dbReference type="Proteomes" id="UP000002630">
    <property type="component" value="Linkage Group LG23"/>
</dbReference>
<name>D7FIC8_ECTSI</name>
<dbReference type="AlphaFoldDB" id="D7FIC8"/>
<organism evidence="2 3">
    <name type="scientific">Ectocarpus siliculosus</name>
    <name type="common">Brown alga</name>
    <name type="synonym">Conferva siliculosa</name>
    <dbReference type="NCBI Taxonomy" id="2880"/>
    <lineage>
        <taxon>Eukaryota</taxon>
        <taxon>Sar</taxon>
        <taxon>Stramenopiles</taxon>
        <taxon>Ochrophyta</taxon>
        <taxon>PX clade</taxon>
        <taxon>Phaeophyceae</taxon>
        <taxon>Ectocarpales</taxon>
        <taxon>Ectocarpaceae</taxon>
        <taxon>Ectocarpus</taxon>
    </lineage>
</organism>
<keyword evidence="3" id="KW-1185">Reference proteome</keyword>
<accession>D7FIC8</accession>
<gene>
    <name evidence="2" type="ORF">Esi_0119_0069</name>
</gene>
<protein>
    <submittedName>
        <fullName evidence="2">Uncharacterized protein</fullName>
    </submittedName>
</protein>
<reference evidence="2 3" key="1">
    <citation type="journal article" date="2010" name="Nature">
        <title>The Ectocarpus genome and the independent evolution of multicellularity in brown algae.</title>
        <authorList>
            <person name="Cock J.M."/>
            <person name="Sterck L."/>
            <person name="Rouze P."/>
            <person name="Scornet D."/>
            <person name="Allen A.E."/>
            <person name="Amoutzias G."/>
            <person name="Anthouard V."/>
            <person name="Artiguenave F."/>
            <person name="Aury J.M."/>
            <person name="Badger J.H."/>
            <person name="Beszteri B."/>
            <person name="Billiau K."/>
            <person name="Bonnet E."/>
            <person name="Bothwell J.H."/>
            <person name="Bowler C."/>
            <person name="Boyen C."/>
            <person name="Brownlee C."/>
            <person name="Carrano C.J."/>
            <person name="Charrier B."/>
            <person name="Cho G.Y."/>
            <person name="Coelho S.M."/>
            <person name="Collen J."/>
            <person name="Corre E."/>
            <person name="Da Silva C."/>
            <person name="Delage L."/>
            <person name="Delaroque N."/>
            <person name="Dittami S.M."/>
            <person name="Doulbeau S."/>
            <person name="Elias M."/>
            <person name="Farnham G."/>
            <person name="Gachon C.M."/>
            <person name="Gschloessl B."/>
            <person name="Heesch S."/>
            <person name="Jabbari K."/>
            <person name="Jubin C."/>
            <person name="Kawai H."/>
            <person name="Kimura K."/>
            <person name="Kloareg B."/>
            <person name="Kupper F.C."/>
            <person name="Lang D."/>
            <person name="Le Bail A."/>
            <person name="Leblanc C."/>
            <person name="Lerouge P."/>
            <person name="Lohr M."/>
            <person name="Lopez P.J."/>
            <person name="Martens C."/>
            <person name="Maumus F."/>
            <person name="Michel G."/>
            <person name="Miranda-Saavedra D."/>
            <person name="Morales J."/>
            <person name="Moreau H."/>
            <person name="Motomura T."/>
            <person name="Nagasato C."/>
            <person name="Napoli C.A."/>
            <person name="Nelson D.R."/>
            <person name="Nyvall-Collen P."/>
            <person name="Peters A.F."/>
            <person name="Pommier C."/>
            <person name="Potin P."/>
            <person name="Poulain J."/>
            <person name="Quesneville H."/>
            <person name="Read B."/>
            <person name="Rensing S.A."/>
            <person name="Ritter A."/>
            <person name="Rousvoal S."/>
            <person name="Samanta M."/>
            <person name="Samson G."/>
            <person name="Schroeder D.C."/>
            <person name="Segurens B."/>
            <person name="Strittmatter M."/>
            <person name="Tonon T."/>
            <person name="Tregear J.W."/>
            <person name="Valentin K."/>
            <person name="von Dassow P."/>
            <person name="Yamagishi T."/>
            <person name="Van de Peer Y."/>
            <person name="Wincker P."/>
        </authorList>
    </citation>
    <scope>NUCLEOTIDE SEQUENCE [LARGE SCALE GENOMIC DNA]</scope>
    <source>
        <strain evidence="3">Ec32 / CCAP1310/4</strain>
    </source>
</reference>
<dbReference type="InParanoid" id="D7FIC8"/>
<dbReference type="EMBL" id="FN647870">
    <property type="protein sequence ID" value="CBJ28752.1"/>
    <property type="molecule type" value="Genomic_DNA"/>
</dbReference>
<dbReference type="EMBL" id="FN649748">
    <property type="protein sequence ID" value="CBJ28752.1"/>
    <property type="molecule type" value="Genomic_DNA"/>
</dbReference>
<evidence type="ECO:0000256" key="1">
    <source>
        <dbReference type="SAM" id="Phobius"/>
    </source>
</evidence>
<keyword evidence="1" id="KW-1133">Transmembrane helix</keyword>